<dbReference type="InterPro" id="IPR036390">
    <property type="entry name" value="WH_DNA-bd_sf"/>
</dbReference>
<dbReference type="RefSeq" id="WP_023558560.1">
    <property type="nucleotide sequence ID" value="NZ_KI629785.1"/>
</dbReference>
<name>V6M608_9BACL</name>
<dbReference type="Pfam" id="PF00392">
    <property type="entry name" value="GntR"/>
    <property type="match status" value="1"/>
</dbReference>
<dbReference type="HOGENOM" id="CLU_017584_5_2_9"/>
<comment type="caution">
    <text evidence="5">The sequence shown here is derived from an EMBL/GenBank/DDBJ whole genome shotgun (WGS) entry which is preliminary data.</text>
</comment>
<dbReference type="SUPFAM" id="SSF46785">
    <property type="entry name" value="Winged helix' DNA-binding domain"/>
    <property type="match status" value="1"/>
</dbReference>
<keyword evidence="3" id="KW-0804">Transcription</keyword>
<dbReference type="PRINTS" id="PR00035">
    <property type="entry name" value="HTHGNTR"/>
</dbReference>
<dbReference type="InterPro" id="IPR036388">
    <property type="entry name" value="WH-like_DNA-bd_sf"/>
</dbReference>
<dbReference type="GO" id="GO:0003677">
    <property type="term" value="F:DNA binding"/>
    <property type="evidence" value="ECO:0007669"/>
    <property type="project" value="UniProtKB-KW"/>
</dbReference>
<evidence type="ECO:0000313" key="5">
    <source>
        <dbReference type="EMBL" id="EST53994.1"/>
    </source>
</evidence>
<keyword evidence="2" id="KW-0238">DNA-binding</keyword>
<evidence type="ECO:0000256" key="1">
    <source>
        <dbReference type="ARBA" id="ARBA00023015"/>
    </source>
</evidence>
<dbReference type="AlphaFoldDB" id="V6M608"/>
<dbReference type="GO" id="GO:0003700">
    <property type="term" value="F:DNA-binding transcription factor activity"/>
    <property type="evidence" value="ECO:0007669"/>
    <property type="project" value="InterPro"/>
</dbReference>
<dbReference type="Gene3D" id="1.10.10.10">
    <property type="entry name" value="Winged helix-like DNA-binding domain superfamily/Winged helix DNA-binding domain"/>
    <property type="match status" value="1"/>
</dbReference>
<evidence type="ECO:0000259" key="4">
    <source>
        <dbReference type="PROSITE" id="PS50949"/>
    </source>
</evidence>
<dbReference type="Gene3D" id="1.20.120.530">
    <property type="entry name" value="GntR ligand-binding domain-like"/>
    <property type="match status" value="1"/>
</dbReference>
<sequence>MNRFNLNPIIKEETTKERVYKEIKSAILTGRILADEIFTEVKLAETLNTSRTPVRESLQDLLKEGLIISIPRKGLKVRKVTKNEMEQIFLLRKSIESEVIQKLASTITQQQIEMLKEICAEQEEAMNNGDEVSFISLDQEFHLTLTRLANYELVEQILVNLHNLSTLIGLQAVKKKNRMNEVLQEHRTIIQALSDKDALQAAASIIDHLAKTKSSLRGWEE</sequence>
<protein>
    <recommendedName>
        <fullName evidence="4">HTH gntR-type domain-containing protein</fullName>
    </recommendedName>
</protein>
<dbReference type="PANTHER" id="PTHR43537">
    <property type="entry name" value="TRANSCRIPTIONAL REGULATOR, GNTR FAMILY"/>
    <property type="match status" value="1"/>
</dbReference>
<keyword evidence="1" id="KW-0805">Transcription regulation</keyword>
<feature type="domain" description="HTH gntR-type" evidence="4">
    <location>
        <begin position="13"/>
        <end position="80"/>
    </location>
</feature>
<dbReference type="eggNOG" id="COG1802">
    <property type="taxonomic scope" value="Bacteria"/>
</dbReference>
<dbReference type="Proteomes" id="UP000017973">
    <property type="component" value="Unassembled WGS sequence"/>
</dbReference>
<dbReference type="CDD" id="cd07377">
    <property type="entry name" value="WHTH_GntR"/>
    <property type="match status" value="1"/>
</dbReference>
<dbReference type="SMART" id="SM00345">
    <property type="entry name" value="HTH_GNTR"/>
    <property type="match status" value="1"/>
</dbReference>
<dbReference type="PATRIC" id="fig|1408254.3.peg.4687"/>
<dbReference type="InterPro" id="IPR000524">
    <property type="entry name" value="Tscrpt_reg_HTH_GntR"/>
</dbReference>
<evidence type="ECO:0000256" key="2">
    <source>
        <dbReference type="ARBA" id="ARBA00023125"/>
    </source>
</evidence>
<evidence type="ECO:0000256" key="3">
    <source>
        <dbReference type="ARBA" id="ARBA00023163"/>
    </source>
</evidence>
<accession>V6M608</accession>
<dbReference type="InterPro" id="IPR008920">
    <property type="entry name" value="TF_FadR/GntR_C"/>
</dbReference>
<dbReference type="PANTHER" id="PTHR43537:SF24">
    <property type="entry name" value="GLUCONATE OPERON TRANSCRIPTIONAL REPRESSOR"/>
    <property type="match status" value="1"/>
</dbReference>
<proteinExistence type="predicted"/>
<evidence type="ECO:0000313" key="6">
    <source>
        <dbReference type="Proteomes" id="UP000017973"/>
    </source>
</evidence>
<reference evidence="5 6" key="1">
    <citation type="journal article" date="2014" name="Genome Announc.">
        <title>Draft Genome Sequence of Brevibacillus panacihumi Strain W25, a Halotolerant Hydrocarbon-Degrading Bacterium.</title>
        <authorList>
            <person name="Wang X."/>
            <person name="Jin D."/>
            <person name="Zhou L."/>
            <person name="Wu L."/>
            <person name="An W."/>
            <person name="Chen Y."/>
            <person name="Zhao L."/>
        </authorList>
    </citation>
    <scope>NUCLEOTIDE SEQUENCE [LARGE SCALE GENOMIC DNA]</scope>
    <source>
        <strain evidence="5 6">W25</strain>
    </source>
</reference>
<dbReference type="Pfam" id="PF07729">
    <property type="entry name" value="FCD"/>
    <property type="match status" value="1"/>
</dbReference>
<gene>
    <name evidence="5" type="ORF">T458_23840</name>
</gene>
<dbReference type="OrthoDB" id="574518at2"/>
<keyword evidence="6" id="KW-1185">Reference proteome</keyword>
<organism evidence="5 6">
    <name type="scientific">Brevibacillus panacihumi W25</name>
    <dbReference type="NCBI Taxonomy" id="1408254"/>
    <lineage>
        <taxon>Bacteria</taxon>
        <taxon>Bacillati</taxon>
        <taxon>Bacillota</taxon>
        <taxon>Bacilli</taxon>
        <taxon>Bacillales</taxon>
        <taxon>Paenibacillaceae</taxon>
        <taxon>Brevibacillus</taxon>
    </lineage>
</organism>
<dbReference type="PROSITE" id="PS50949">
    <property type="entry name" value="HTH_GNTR"/>
    <property type="match status" value="1"/>
</dbReference>
<dbReference type="SUPFAM" id="SSF48008">
    <property type="entry name" value="GntR ligand-binding domain-like"/>
    <property type="match status" value="1"/>
</dbReference>
<dbReference type="STRING" id="1408254.T458_23840"/>
<dbReference type="EMBL" id="AYJU01000017">
    <property type="protein sequence ID" value="EST53994.1"/>
    <property type="molecule type" value="Genomic_DNA"/>
</dbReference>
<dbReference type="SMART" id="SM00895">
    <property type="entry name" value="FCD"/>
    <property type="match status" value="1"/>
</dbReference>
<dbReference type="InterPro" id="IPR011711">
    <property type="entry name" value="GntR_C"/>
</dbReference>